<dbReference type="CDD" id="cd02966">
    <property type="entry name" value="TlpA_like_family"/>
    <property type="match status" value="1"/>
</dbReference>
<reference evidence="6 7" key="1">
    <citation type="journal article" date="2014" name="Int. J. Syst. Evol. Microbiol.">
        <title>Phaeodactylibacter xiamenensis gen. nov., sp. nov., a member of the family Saprospiraceae isolated from the marine alga Phaeodactylum tricornutum.</title>
        <authorList>
            <person name="Chen Z.Jr."/>
            <person name="Lei X."/>
            <person name="Lai Q."/>
            <person name="Li Y."/>
            <person name="Zhang B."/>
            <person name="Zhang J."/>
            <person name="Zhang H."/>
            <person name="Yang L."/>
            <person name="Zheng W."/>
            <person name="Tian Y."/>
            <person name="Yu Z."/>
            <person name="Xu H.Jr."/>
            <person name="Zheng T."/>
        </authorList>
    </citation>
    <scope>NUCLEOTIDE SEQUENCE [LARGE SCALE GENOMIC DNA]</scope>
    <source>
        <strain evidence="6 7">KD52</strain>
    </source>
</reference>
<dbReference type="InterPro" id="IPR000866">
    <property type="entry name" value="AhpC/TSA"/>
</dbReference>
<keyword evidence="7" id="KW-1185">Reference proteome</keyword>
<evidence type="ECO:0000313" key="7">
    <source>
        <dbReference type="Proteomes" id="UP000029736"/>
    </source>
</evidence>
<organism evidence="6 7">
    <name type="scientific">Phaeodactylibacter xiamenensis</name>
    <dbReference type="NCBI Taxonomy" id="1524460"/>
    <lineage>
        <taxon>Bacteria</taxon>
        <taxon>Pseudomonadati</taxon>
        <taxon>Bacteroidota</taxon>
        <taxon>Saprospiria</taxon>
        <taxon>Saprospirales</taxon>
        <taxon>Haliscomenobacteraceae</taxon>
        <taxon>Phaeodactylibacter</taxon>
    </lineage>
</organism>
<dbReference type="SUPFAM" id="SSF52833">
    <property type="entry name" value="Thioredoxin-like"/>
    <property type="match status" value="1"/>
</dbReference>
<accession>A0A098S9B8</accession>
<name>A0A098S9B8_9BACT</name>
<dbReference type="STRING" id="1524460.IX84_14245"/>
<keyword evidence="4" id="KW-0676">Redox-active center</keyword>
<comment type="subcellular location">
    <subcellularLocation>
        <location evidence="1">Cell envelope</location>
    </subcellularLocation>
</comment>
<gene>
    <name evidence="6" type="ORF">IX84_14245</name>
</gene>
<dbReference type="PROSITE" id="PS51257">
    <property type="entry name" value="PROKAR_LIPOPROTEIN"/>
    <property type="match status" value="1"/>
</dbReference>
<dbReference type="GO" id="GO:0030313">
    <property type="term" value="C:cell envelope"/>
    <property type="evidence" value="ECO:0007669"/>
    <property type="project" value="UniProtKB-SubCell"/>
</dbReference>
<evidence type="ECO:0000256" key="4">
    <source>
        <dbReference type="ARBA" id="ARBA00023284"/>
    </source>
</evidence>
<protein>
    <recommendedName>
        <fullName evidence="5">Thioredoxin domain-containing protein</fullName>
    </recommendedName>
</protein>
<dbReference type="Pfam" id="PF00578">
    <property type="entry name" value="AhpC-TSA"/>
    <property type="match status" value="1"/>
</dbReference>
<evidence type="ECO:0000256" key="3">
    <source>
        <dbReference type="ARBA" id="ARBA00023157"/>
    </source>
</evidence>
<dbReference type="PROSITE" id="PS51352">
    <property type="entry name" value="THIOREDOXIN_2"/>
    <property type="match status" value="1"/>
</dbReference>
<dbReference type="GO" id="GO:0016491">
    <property type="term" value="F:oxidoreductase activity"/>
    <property type="evidence" value="ECO:0007669"/>
    <property type="project" value="InterPro"/>
</dbReference>
<feature type="domain" description="Thioredoxin" evidence="5">
    <location>
        <begin position="27"/>
        <end position="190"/>
    </location>
</feature>
<dbReference type="AlphaFoldDB" id="A0A098S9B8"/>
<evidence type="ECO:0000259" key="5">
    <source>
        <dbReference type="PROSITE" id="PS51352"/>
    </source>
</evidence>
<sequence length="191" mass="21648">MMKTGLMLAILLLTGGCGVSEQQETSSNTSDQQEEAAVYEDYPEADSLLSGIPVYPKFEDIAPLLALNNDTTYVVNFWATWCKPCVKELPYFIELSKKYADQPVRILLISLDFPAQLQSRLVPFVEEREIKPLVAVLLDGKYNDWIDRVSPEWSGAIPATLFYRGKDRHFVGEAVHSLEELEQELNTIYQP</sequence>
<dbReference type="PANTHER" id="PTHR42852:SF6">
    <property type="entry name" value="THIOL:DISULFIDE INTERCHANGE PROTEIN DSBE"/>
    <property type="match status" value="1"/>
</dbReference>
<evidence type="ECO:0000256" key="2">
    <source>
        <dbReference type="ARBA" id="ARBA00022748"/>
    </source>
</evidence>
<dbReference type="Gene3D" id="3.40.30.10">
    <property type="entry name" value="Glutaredoxin"/>
    <property type="match status" value="1"/>
</dbReference>
<evidence type="ECO:0000256" key="1">
    <source>
        <dbReference type="ARBA" id="ARBA00004196"/>
    </source>
</evidence>
<dbReference type="EMBL" id="JPOS01000034">
    <property type="protein sequence ID" value="KGE87687.1"/>
    <property type="molecule type" value="Genomic_DNA"/>
</dbReference>
<keyword evidence="2" id="KW-0201">Cytochrome c-type biogenesis</keyword>
<dbReference type="InterPro" id="IPR050553">
    <property type="entry name" value="Thioredoxin_ResA/DsbE_sf"/>
</dbReference>
<keyword evidence="3" id="KW-1015">Disulfide bond</keyword>
<dbReference type="PANTHER" id="PTHR42852">
    <property type="entry name" value="THIOL:DISULFIDE INTERCHANGE PROTEIN DSBE"/>
    <property type="match status" value="1"/>
</dbReference>
<proteinExistence type="predicted"/>
<dbReference type="GO" id="GO:0016209">
    <property type="term" value="F:antioxidant activity"/>
    <property type="evidence" value="ECO:0007669"/>
    <property type="project" value="InterPro"/>
</dbReference>
<dbReference type="InterPro" id="IPR013766">
    <property type="entry name" value="Thioredoxin_domain"/>
</dbReference>
<dbReference type="GO" id="GO:0017004">
    <property type="term" value="P:cytochrome complex assembly"/>
    <property type="evidence" value="ECO:0007669"/>
    <property type="project" value="UniProtKB-KW"/>
</dbReference>
<dbReference type="Proteomes" id="UP000029736">
    <property type="component" value="Unassembled WGS sequence"/>
</dbReference>
<comment type="caution">
    <text evidence="6">The sequence shown here is derived from an EMBL/GenBank/DDBJ whole genome shotgun (WGS) entry which is preliminary data.</text>
</comment>
<evidence type="ECO:0000313" key="6">
    <source>
        <dbReference type="EMBL" id="KGE87687.1"/>
    </source>
</evidence>
<dbReference type="InterPro" id="IPR036249">
    <property type="entry name" value="Thioredoxin-like_sf"/>
</dbReference>